<dbReference type="Pfam" id="PF05168">
    <property type="entry name" value="HEPN"/>
    <property type="match status" value="1"/>
</dbReference>
<sequence length="151" mass="16720">MADTEYTGFMYAAHRDVLVVENLAKEIDPYTEAIAFHSQQAAEKMVKNVFIQNGIVPSKTHSVDELLSKAIDSGWLSVEPPVIDAAINISMHAVAARYSQMPDIDRGEALQAIADCNTIAKSLAENGYDSVEIKVEVHYLHEEKPRDDSDE</sequence>
<organism evidence="2 3">
    <name type="scientific">Adlercreutzia rubneri</name>
    <dbReference type="NCBI Taxonomy" id="2916441"/>
    <lineage>
        <taxon>Bacteria</taxon>
        <taxon>Bacillati</taxon>
        <taxon>Actinomycetota</taxon>
        <taxon>Coriobacteriia</taxon>
        <taxon>Eggerthellales</taxon>
        <taxon>Eggerthellaceae</taxon>
        <taxon>Adlercreutzia</taxon>
    </lineage>
</organism>
<protein>
    <submittedName>
        <fullName evidence="2">HEPN domain-containing protein</fullName>
    </submittedName>
</protein>
<reference evidence="2 3" key="1">
    <citation type="submission" date="2019-11" db="EMBL/GenBank/DDBJ databases">
        <title>Whole genome shotgun sequencing (WGS) data from Adlercreutzia equolifaciens ResAG-91, Eggerthella lenta MRI-F36, MRI-F37, MRI-F40, ResAG-49, ResAG-88, ResAG-121, ResAG-145, and Gordonibacter sp. ResAG-5, ResAG-26, ResAG-43, ResAG-50, ResAG-59.</title>
        <authorList>
            <person name="Stoll D.A."/>
            <person name="Danylec N."/>
            <person name="Franz C.M.A.P."/>
            <person name="Huch M."/>
        </authorList>
    </citation>
    <scope>NUCLEOTIDE SEQUENCE [LARGE SCALE GENOMIC DNA]</scope>
    <source>
        <strain evidence="2 3">ResAG-91</strain>
    </source>
</reference>
<feature type="domain" description="HEPN" evidence="1">
    <location>
        <begin position="10"/>
        <end position="119"/>
    </location>
</feature>
<dbReference type="Proteomes" id="UP000488839">
    <property type="component" value="Unassembled WGS sequence"/>
</dbReference>
<comment type="caution">
    <text evidence="2">The sequence shown here is derived from an EMBL/GenBank/DDBJ whole genome shotgun (WGS) entry which is preliminary data.</text>
</comment>
<accession>A0A7K1T657</accession>
<proteinExistence type="predicted"/>
<dbReference type="SMART" id="SM00748">
    <property type="entry name" value="HEPN"/>
    <property type="match status" value="1"/>
</dbReference>
<gene>
    <name evidence="2" type="ORF">GO707_07805</name>
</gene>
<keyword evidence="3" id="KW-1185">Reference proteome</keyword>
<dbReference type="Gene3D" id="1.20.120.330">
    <property type="entry name" value="Nucleotidyltransferases domain 2"/>
    <property type="match status" value="1"/>
</dbReference>
<evidence type="ECO:0000313" key="3">
    <source>
        <dbReference type="Proteomes" id="UP000488839"/>
    </source>
</evidence>
<dbReference type="AlphaFoldDB" id="A0A7K1T657"/>
<dbReference type="EMBL" id="WPOO01000012">
    <property type="protein sequence ID" value="MVN59124.1"/>
    <property type="molecule type" value="Genomic_DNA"/>
</dbReference>
<evidence type="ECO:0000259" key="1">
    <source>
        <dbReference type="SMART" id="SM00748"/>
    </source>
</evidence>
<evidence type="ECO:0000313" key="2">
    <source>
        <dbReference type="EMBL" id="MVN59124.1"/>
    </source>
</evidence>
<dbReference type="RefSeq" id="WP_114540162.1">
    <property type="nucleotide sequence ID" value="NZ_JARFIT010000005.1"/>
</dbReference>
<name>A0A7K1T657_9ACTN</name>
<dbReference type="InterPro" id="IPR007842">
    <property type="entry name" value="HEPN_dom"/>
</dbReference>
<dbReference type="SUPFAM" id="SSF81593">
    <property type="entry name" value="Nucleotidyltransferase substrate binding subunit/domain"/>
    <property type="match status" value="1"/>
</dbReference>